<evidence type="ECO:0000313" key="8">
    <source>
        <dbReference type="Proteomes" id="UP000622610"/>
    </source>
</evidence>
<evidence type="ECO:0000256" key="2">
    <source>
        <dbReference type="ARBA" id="ARBA00022679"/>
    </source>
</evidence>
<keyword evidence="4" id="KW-0418">Kinase</keyword>
<dbReference type="CDD" id="cd01166">
    <property type="entry name" value="KdgK"/>
    <property type="match status" value="1"/>
</dbReference>
<keyword evidence="3" id="KW-0547">Nucleotide-binding</keyword>
<evidence type="ECO:0000259" key="6">
    <source>
        <dbReference type="Pfam" id="PF00294"/>
    </source>
</evidence>
<dbReference type="InterPro" id="IPR050306">
    <property type="entry name" value="PfkB_Carbo_kinase"/>
</dbReference>
<dbReference type="GO" id="GO:0005524">
    <property type="term" value="F:ATP binding"/>
    <property type="evidence" value="ECO:0007669"/>
    <property type="project" value="UniProtKB-KW"/>
</dbReference>
<dbReference type="InterPro" id="IPR002173">
    <property type="entry name" value="Carboh/pur_kinase_PfkB_CS"/>
</dbReference>
<organism evidence="7 8">
    <name type="scientific">Enterococcus alcedinis</name>
    <dbReference type="NCBI Taxonomy" id="1274384"/>
    <lineage>
        <taxon>Bacteria</taxon>
        <taxon>Bacillati</taxon>
        <taxon>Bacillota</taxon>
        <taxon>Bacilli</taxon>
        <taxon>Lactobacillales</taxon>
        <taxon>Enterococcaceae</taxon>
        <taxon>Enterococcus</taxon>
    </lineage>
</organism>
<dbReference type="Proteomes" id="UP000622610">
    <property type="component" value="Unassembled WGS sequence"/>
</dbReference>
<name>A0A917JGH8_9ENTE</name>
<evidence type="ECO:0000313" key="7">
    <source>
        <dbReference type="EMBL" id="GGI65291.1"/>
    </source>
</evidence>
<reference evidence="7" key="2">
    <citation type="submission" date="2020-09" db="EMBL/GenBank/DDBJ databases">
        <authorList>
            <person name="Sun Q."/>
            <person name="Sedlacek I."/>
        </authorList>
    </citation>
    <scope>NUCLEOTIDE SEQUENCE</scope>
    <source>
        <strain evidence="7">CCM 8433</strain>
    </source>
</reference>
<comment type="similarity">
    <text evidence="1">Belongs to the carbohydrate kinase PfkB family.</text>
</comment>
<dbReference type="SUPFAM" id="SSF53613">
    <property type="entry name" value="Ribokinase-like"/>
    <property type="match status" value="1"/>
</dbReference>
<evidence type="ECO:0000256" key="5">
    <source>
        <dbReference type="ARBA" id="ARBA00022840"/>
    </source>
</evidence>
<keyword evidence="5" id="KW-0067">ATP-binding</keyword>
<evidence type="ECO:0000256" key="4">
    <source>
        <dbReference type="ARBA" id="ARBA00022777"/>
    </source>
</evidence>
<proteinExistence type="inferred from homology"/>
<evidence type="ECO:0000256" key="1">
    <source>
        <dbReference type="ARBA" id="ARBA00010688"/>
    </source>
</evidence>
<dbReference type="InterPro" id="IPR029056">
    <property type="entry name" value="Ribokinase-like"/>
</dbReference>
<dbReference type="AlphaFoldDB" id="A0A917JGH8"/>
<dbReference type="GO" id="GO:0016301">
    <property type="term" value="F:kinase activity"/>
    <property type="evidence" value="ECO:0007669"/>
    <property type="project" value="UniProtKB-KW"/>
</dbReference>
<accession>A0A917JGH8</accession>
<dbReference type="Gene3D" id="3.40.1190.20">
    <property type="match status" value="1"/>
</dbReference>
<protein>
    <submittedName>
        <fullName evidence="7">2-dehydro-3-deoxygluconokinase</fullName>
    </submittedName>
</protein>
<feature type="domain" description="Carbohydrate kinase PfkB" evidence="6">
    <location>
        <begin position="1"/>
        <end position="302"/>
    </location>
</feature>
<comment type="caution">
    <text evidence="7">The sequence shown here is derived from an EMBL/GenBank/DDBJ whole genome shotgun (WGS) entry which is preliminary data.</text>
</comment>
<dbReference type="RefSeq" id="WP_188367130.1">
    <property type="nucleotide sequence ID" value="NZ_BMDT01000003.1"/>
</dbReference>
<evidence type="ECO:0000256" key="3">
    <source>
        <dbReference type="ARBA" id="ARBA00022741"/>
    </source>
</evidence>
<sequence>MADVMLVGEPLVLFYAQEYGSLAEVNHFTKGLAGAEVNVGIGLSRLGHQVSYLTKISTDEMGDYIYQALEKEQLASPYILREPTLPVGIMYKNKVKEGDPKTLYYRKGSAASKMTKADIDRIDFSQLKLVHLTGIPAALSPEFREACFYLIQQAKESGCLLTFDSNLRPSLWESEALMIQTINELAVLSDIFLPGLEEGQLLTGLTTTEEIADYYLTRGVSHVVVKNGAQGAFVKSQNQEKQLVEGFLVEKVVDTVGAGDGFAVGIIDGLLRKLSLPEAVENANAIGAIQVQHVSDNEALPTLVELQEFKENTQRGR</sequence>
<reference evidence="7" key="1">
    <citation type="journal article" date="2014" name="Int. J. Syst. Evol. Microbiol.">
        <title>Complete genome sequence of Corynebacterium casei LMG S-19264T (=DSM 44701T), isolated from a smear-ripened cheese.</title>
        <authorList>
            <consortium name="US DOE Joint Genome Institute (JGI-PGF)"/>
            <person name="Walter F."/>
            <person name="Albersmeier A."/>
            <person name="Kalinowski J."/>
            <person name="Ruckert C."/>
        </authorList>
    </citation>
    <scope>NUCLEOTIDE SEQUENCE</scope>
    <source>
        <strain evidence="7">CCM 8433</strain>
    </source>
</reference>
<dbReference type="PANTHER" id="PTHR43085:SF1">
    <property type="entry name" value="PSEUDOURIDINE KINASE-RELATED"/>
    <property type="match status" value="1"/>
</dbReference>
<keyword evidence="2" id="KW-0808">Transferase</keyword>
<dbReference type="PANTHER" id="PTHR43085">
    <property type="entry name" value="HEXOKINASE FAMILY MEMBER"/>
    <property type="match status" value="1"/>
</dbReference>
<dbReference type="Pfam" id="PF00294">
    <property type="entry name" value="PfkB"/>
    <property type="match status" value="1"/>
</dbReference>
<gene>
    <name evidence="7" type="primary">kdgK</name>
    <name evidence="7" type="ORF">GCM10011482_09450</name>
</gene>
<dbReference type="PROSITE" id="PS00584">
    <property type="entry name" value="PFKB_KINASES_2"/>
    <property type="match status" value="1"/>
</dbReference>
<keyword evidence="8" id="KW-1185">Reference proteome</keyword>
<dbReference type="EMBL" id="BMDT01000003">
    <property type="protein sequence ID" value="GGI65291.1"/>
    <property type="molecule type" value="Genomic_DNA"/>
</dbReference>
<dbReference type="InterPro" id="IPR011611">
    <property type="entry name" value="PfkB_dom"/>
</dbReference>